<evidence type="ECO:0000256" key="2">
    <source>
        <dbReference type="ARBA" id="ARBA00009430"/>
    </source>
</evidence>
<dbReference type="InterPro" id="IPR009668">
    <property type="entry name" value="RNA_pol-assoc_fac_A49-like"/>
</dbReference>
<keyword evidence="9" id="KW-1185">Reference proteome</keyword>
<proteinExistence type="inferred from homology"/>
<dbReference type="GO" id="GO:0005730">
    <property type="term" value="C:nucleolus"/>
    <property type="evidence" value="ECO:0007669"/>
    <property type="project" value="UniProtKB-SubCell"/>
</dbReference>
<comment type="caution">
    <text evidence="8">The sequence shown here is derived from an EMBL/GenBank/DDBJ whole genome shotgun (WGS) entry which is preliminary data.</text>
</comment>
<sequence>MLVHKGRHTRDESLNVGDIILLETDGKRLHWPLGIVTEVLPGADGHSRVARQKDKDTNSQLPATPAVSDQDSSEDDDYITKSFKKDTSANNVGCDAIRELVATNGRLNYIGSSTQSALKYFVGVRSKTTGKMKIYDCVLFRIKPDLKNVGCSNTPTTSKSYWEGINELTQNFGSKAKKRALNTLQKCTVDASLDESLMVNDSFLLPSPDRFCVDDVHRQIDYLPPQNRNAAVPNEVFDINDIISSEEDDDLNKEAQELLTAPGSEFIQRSIPFCKYVETRFRIVDATKQKLLLYYNYLIRFQHLKYNDIRKRDPAPEIRNPYKKYILEKFTLMSFNDKGKESRSCPNQMKDKLVSYILVLALFIDEFKINLDEIHVDLNNVGVPKLKTIAEVLGCNVSKKKCGQAMANFAELKIPLNDTTSKFSKKPNSKKF</sequence>
<dbReference type="PANTHER" id="PTHR14440">
    <property type="entry name" value="DNA-DIRECTED RNA POLYMERASE I SUBUNIT RPA49"/>
    <property type="match status" value="1"/>
</dbReference>
<evidence type="ECO:0000256" key="6">
    <source>
        <dbReference type="SAM" id="MobiDB-lite"/>
    </source>
</evidence>
<dbReference type="EMBL" id="JABXBU010000001">
    <property type="protein sequence ID" value="KAF8797259.1"/>
    <property type="molecule type" value="Genomic_DNA"/>
</dbReference>
<dbReference type="GO" id="GO:0006351">
    <property type="term" value="P:DNA-templated transcription"/>
    <property type="evidence" value="ECO:0007669"/>
    <property type="project" value="InterPro"/>
</dbReference>
<keyword evidence="4" id="KW-0804">Transcription</keyword>
<dbReference type="Pfam" id="PF18701">
    <property type="entry name" value="DUF5641"/>
    <property type="match status" value="1"/>
</dbReference>
<dbReference type="GO" id="GO:0003677">
    <property type="term" value="F:DNA binding"/>
    <property type="evidence" value="ECO:0007669"/>
    <property type="project" value="InterPro"/>
</dbReference>
<evidence type="ECO:0000256" key="4">
    <source>
        <dbReference type="ARBA" id="ARBA00023163"/>
    </source>
</evidence>
<evidence type="ECO:0000256" key="1">
    <source>
        <dbReference type="ARBA" id="ARBA00004604"/>
    </source>
</evidence>
<dbReference type="Pfam" id="PF06870">
    <property type="entry name" value="RNA_pol_I_A49"/>
    <property type="match status" value="1"/>
</dbReference>
<evidence type="ECO:0000256" key="3">
    <source>
        <dbReference type="ARBA" id="ARBA00022478"/>
    </source>
</evidence>
<dbReference type="Proteomes" id="UP000807504">
    <property type="component" value="Unassembled WGS sequence"/>
</dbReference>
<dbReference type="AlphaFoldDB" id="A0A8T0G5U9"/>
<feature type="compositionally biased region" description="Polar residues" evidence="6">
    <location>
        <begin position="58"/>
        <end position="70"/>
    </location>
</feature>
<gene>
    <name evidence="8" type="ORF">HNY73_001544</name>
</gene>
<keyword evidence="3 8" id="KW-0240">DNA-directed RNA polymerase</keyword>
<comment type="similarity">
    <text evidence="2">Belongs to the eukaryotic RPA49/POLR1E RNA polymerase subunit family.</text>
</comment>
<comment type="subcellular location">
    <subcellularLocation>
        <location evidence="1">Nucleus</location>
        <location evidence="1">Nucleolus</location>
    </subcellularLocation>
</comment>
<reference evidence="8" key="2">
    <citation type="submission" date="2020-06" db="EMBL/GenBank/DDBJ databases">
        <authorList>
            <person name="Sheffer M."/>
        </authorList>
    </citation>
    <scope>NUCLEOTIDE SEQUENCE</scope>
</reference>
<protein>
    <submittedName>
        <fullName evidence="8">DNA-directed RNA polymerase I subunit RPA49 like protein</fullName>
    </submittedName>
</protein>
<organism evidence="8 9">
    <name type="scientific">Argiope bruennichi</name>
    <name type="common">Wasp spider</name>
    <name type="synonym">Aranea bruennichi</name>
    <dbReference type="NCBI Taxonomy" id="94029"/>
    <lineage>
        <taxon>Eukaryota</taxon>
        <taxon>Metazoa</taxon>
        <taxon>Ecdysozoa</taxon>
        <taxon>Arthropoda</taxon>
        <taxon>Chelicerata</taxon>
        <taxon>Arachnida</taxon>
        <taxon>Araneae</taxon>
        <taxon>Araneomorphae</taxon>
        <taxon>Entelegynae</taxon>
        <taxon>Araneoidea</taxon>
        <taxon>Araneidae</taxon>
        <taxon>Argiope</taxon>
    </lineage>
</organism>
<feature type="compositionally biased region" description="Basic and acidic residues" evidence="6">
    <location>
        <begin position="46"/>
        <end position="57"/>
    </location>
</feature>
<evidence type="ECO:0000313" key="8">
    <source>
        <dbReference type="EMBL" id="KAF8797259.1"/>
    </source>
</evidence>
<name>A0A8T0G5U9_ARGBR</name>
<dbReference type="GO" id="GO:0000428">
    <property type="term" value="C:DNA-directed RNA polymerase complex"/>
    <property type="evidence" value="ECO:0007669"/>
    <property type="project" value="UniProtKB-KW"/>
</dbReference>
<evidence type="ECO:0000259" key="7">
    <source>
        <dbReference type="Pfam" id="PF18701"/>
    </source>
</evidence>
<evidence type="ECO:0000256" key="5">
    <source>
        <dbReference type="ARBA" id="ARBA00023242"/>
    </source>
</evidence>
<keyword evidence="5" id="KW-0539">Nucleus</keyword>
<dbReference type="InterPro" id="IPR040676">
    <property type="entry name" value="DUF5641"/>
</dbReference>
<feature type="domain" description="DUF5641" evidence="7">
    <location>
        <begin position="9"/>
        <end position="54"/>
    </location>
</feature>
<accession>A0A8T0G5U9</accession>
<evidence type="ECO:0000313" key="9">
    <source>
        <dbReference type="Proteomes" id="UP000807504"/>
    </source>
</evidence>
<feature type="region of interest" description="Disordered" evidence="6">
    <location>
        <begin position="46"/>
        <end position="77"/>
    </location>
</feature>
<reference evidence="8" key="1">
    <citation type="journal article" date="2020" name="bioRxiv">
        <title>Chromosome-level reference genome of the European wasp spider Argiope bruennichi: a resource for studies on range expansion and evolutionary adaptation.</title>
        <authorList>
            <person name="Sheffer M.M."/>
            <person name="Hoppe A."/>
            <person name="Krehenwinkel H."/>
            <person name="Uhl G."/>
            <person name="Kuss A.W."/>
            <person name="Jensen L."/>
            <person name="Jensen C."/>
            <person name="Gillespie R.G."/>
            <person name="Hoff K.J."/>
            <person name="Prost S."/>
        </authorList>
    </citation>
    <scope>NUCLEOTIDE SEQUENCE</scope>
</reference>